<dbReference type="PANTHER" id="PTHR48111:SF22">
    <property type="entry name" value="REGULATOR OF RPOS"/>
    <property type="match status" value="1"/>
</dbReference>
<dbReference type="STRING" id="1666911.HLUCCA11_18570"/>
<dbReference type="GO" id="GO:0000976">
    <property type="term" value="F:transcription cis-regulatory region binding"/>
    <property type="evidence" value="ECO:0007669"/>
    <property type="project" value="TreeGrafter"/>
</dbReference>
<comment type="caution">
    <text evidence="11">The sequence shown here is derived from an EMBL/GenBank/DDBJ whole genome shotgun (WGS) entry which is preliminary data.</text>
</comment>
<reference evidence="11 12" key="1">
    <citation type="submission" date="2015-09" db="EMBL/GenBank/DDBJ databases">
        <title>Identification and resolution of microdiversity through metagenomic sequencing of parallel consortia.</title>
        <authorList>
            <person name="Nelson W.C."/>
            <person name="Romine M.F."/>
            <person name="Lindemann S.R."/>
        </authorList>
    </citation>
    <scope>NUCLEOTIDE SEQUENCE [LARGE SCALE GENOMIC DNA]</scope>
    <source>
        <strain evidence="11">Ana</strain>
    </source>
</reference>
<dbReference type="PROSITE" id="PS51755">
    <property type="entry name" value="OMPR_PHOB"/>
    <property type="match status" value="1"/>
</dbReference>
<evidence type="ECO:0000259" key="9">
    <source>
        <dbReference type="PROSITE" id="PS50110"/>
    </source>
</evidence>
<dbReference type="InterPro" id="IPR001789">
    <property type="entry name" value="Sig_transdc_resp-reg_receiver"/>
</dbReference>
<evidence type="ECO:0000256" key="3">
    <source>
        <dbReference type="ARBA" id="ARBA00023015"/>
    </source>
</evidence>
<dbReference type="GO" id="GO:0006355">
    <property type="term" value="P:regulation of DNA-templated transcription"/>
    <property type="evidence" value="ECO:0007669"/>
    <property type="project" value="InterPro"/>
</dbReference>
<feature type="region of interest" description="Disordered" evidence="8">
    <location>
        <begin position="1"/>
        <end position="21"/>
    </location>
</feature>
<keyword evidence="2" id="KW-0902">Two-component regulatory system</keyword>
<dbReference type="AlphaFoldDB" id="A0A0P7YSK5"/>
<evidence type="ECO:0000256" key="8">
    <source>
        <dbReference type="SAM" id="MobiDB-lite"/>
    </source>
</evidence>
<keyword evidence="4 7" id="KW-0238">DNA-binding</keyword>
<name>A0A0P7YSK5_9CYAN</name>
<evidence type="ECO:0000313" key="12">
    <source>
        <dbReference type="Proteomes" id="UP000050465"/>
    </source>
</evidence>
<dbReference type="FunFam" id="1.10.10.10:FF:000005">
    <property type="entry name" value="Two-component system response regulator"/>
    <property type="match status" value="1"/>
</dbReference>
<dbReference type="NCBIfam" id="NF045914">
    <property type="entry name" value="RespRegNblR"/>
    <property type="match status" value="1"/>
</dbReference>
<dbReference type="Gene3D" id="1.10.10.10">
    <property type="entry name" value="Winged helix-like DNA-binding domain superfamily/Winged helix DNA-binding domain"/>
    <property type="match status" value="1"/>
</dbReference>
<dbReference type="SMART" id="SM00862">
    <property type="entry name" value="Trans_reg_C"/>
    <property type="match status" value="1"/>
</dbReference>
<evidence type="ECO:0000256" key="7">
    <source>
        <dbReference type="PROSITE-ProRule" id="PRU01091"/>
    </source>
</evidence>
<accession>A0A0P7YSK5</accession>
<gene>
    <name evidence="11" type="primary">nblR</name>
    <name evidence="11" type="ORF">HLUCCA11_18570</name>
</gene>
<feature type="DNA-binding region" description="OmpR/PhoB-type" evidence="7">
    <location>
        <begin position="148"/>
        <end position="246"/>
    </location>
</feature>
<keyword evidence="3" id="KW-0805">Transcription regulation</keyword>
<evidence type="ECO:0000256" key="4">
    <source>
        <dbReference type="ARBA" id="ARBA00023125"/>
    </source>
</evidence>
<keyword evidence="5" id="KW-0804">Transcription</keyword>
<dbReference type="SUPFAM" id="SSF52172">
    <property type="entry name" value="CheY-like"/>
    <property type="match status" value="1"/>
</dbReference>
<evidence type="ECO:0000259" key="10">
    <source>
        <dbReference type="PROSITE" id="PS51755"/>
    </source>
</evidence>
<dbReference type="SMART" id="SM00448">
    <property type="entry name" value="REC"/>
    <property type="match status" value="1"/>
</dbReference>
<dbReference type="Proteomes" id="UP000050465">
    <property type="component" value="Unassembled WGS sequence"/>
</dbReference>
<dbReference type="CDD" id="cd00383">
    <property type="entry name" value="trans_reg_C"/>
    <property type="match status" value="1"/>
</dbReference>
<dbReference type="InterPro" id="IPR036388">
    <property type="entry name" value="WH-like_DNA-bd_sf"/>
</dbReference>
<evidence type="ECO:0000256" key="2">
    <source>
        <dbReference type="ARBA" id="ARBA00023012"/>
    </source>
</evidence>
<dbReference type="GO" id="GO:0005829">
    <property type="term" value="C:cytosol"/>
    <property type="evidence" value="ECO:0007669"/>
    <property type="project" value="TreeGrafter"/>
</dbReference>
<feature type="domain" description="Response regulatory" evidence="9">
    <location>
        <begin position="27"/>
        <end position="141"/>
    </location>
</feature>
<evidence type="ECO:0000256" key="1">
    <source>
        <dbReference type="ARBA" id="ARBA00022553"/>
    </source>
</evidence>
<dbReference type="PROSITE" id="PS50110">
    <property type="entry name" value="RESPONSE_REGULATORY"/>
    <property type="match status" value="1"/>
</dbReference>
<keyword evidence="1" id="KW-0597">Phosphoprotein</keyword>
<evidence type="ECO:0000256" key="5">
    <source>
        <dbReference type="ARBA" id="ARBA00023163"/>
    </source>
</evidence>
<dbReference type="SUPFAM" id="SSF46894">
    <property type="entry name" value="C-terminal effector domain of the bipartite response regulators"/>
    <property type="match status" value="1"/>
</dbReference>
<dbReference type="GO" id="GO:0032993">
    <property type="term" value="C:protein-DNA complex"/>
    <property type="evidence" value="ECO:0007669"/>
    <property type="project" value="TreeGrafter"/>
</dbReference>
<evidence type="ECO:0000313" key="11">
    <source>
        <dbReference type="EMBL" id="KPQ33420.1"/>
    </source>
</evidence>
<dbReference type="InterPro" id="IPR039420">
    <property type="entry name" value="WalR-like"/>
</dbReference>
<organism evidence="11 12">
    <name type="scientific">Phormidesmis priestleyi Ana</name>
    <dbReference type="NCBI Taxonomy" id="1666911"/>
    <lineage>
        <taxon>Bacteria</taxon>
        <taxon>Bacillati</taxon>
        <taxon>Cyanobacteriota</taxon>
        <taxon>Cyanophyceae</taxon>
        <taxon>Leptolyngbyales</taxon>
        <taxon>Leptolyngbyaceae</taxon>
        <taxon>Phormidesmis</taxon>
    </lineage>
</organism>
<dbReference type="Pfam" id="PF00072">
    <property type="entry name" value="Response_reg"/>
    <property type="match status" value="1"/>
</dbReference>
<dbReference type="InterPro" id="IPR001867">
    <property type="entry name" value="OmpR/PhoB-type_DNA-bd"/>
</dbReference>
<dbReference type="EMBL" id="LJZR01000032">
    <property type="protein sequence ID" value="KPQ33420.1"/>
    <property type="molecule type" value="Genomic_DNA"/>
</dbReference>
<dbReference type="Gene3D" id="3.40.50.2300">
    <property type="match status" value="1"/>
</dbReference>
<dbReference type="Pfam" id="PF00486">
    <property type="entry name" value="Trans_reg_C"/>
    <property type="match status" value="1"/>
</dbReference>
<protein>
    <submittedName>
        <fullName evidence="11">Two-component system, OmpR family, response regulator NblR</fullName>
    </submittedName>
</protein>
<comment type="caution">
    <text evidence="6">Lacks conserved residue(s) required for the propagation of feature annotation.</text>
</comment>
<proteinExistence type="predicted"/>
<dbReference type="PATRIC" id="fig|1666911.3.peg.1937"/>
<dbReference type="GO" id="GO:0000156">
    <property type="term" value="F:phosphorelay response regulator activity"/>
    <property type="evidence" value="ECO:0007669"/>
    <property type="project" value="TreeGrafter"/>
</dbReference>
<dbReference type="InterPro" id="IPR011006">
    <property type="entry name" value="CheY-like_superfamily"/>
</dbReference>
<sequence>MSVSSDSSGASPPQGPPSLGASGSLPKVLIVESNEGLAAQMGVDLHEAGYALLKAYSLTSAIALVHTHGPALVVVAQRLGDESGLDLCRQLRTEENRVPILLMMAHDALADRVACLESGADDYFLAPYRSDDFIRRVNAYLQPSAAIGEQLRFADLVLDIAQRQVVRNNRIIELTMKEFELLKYLMEHPREVLTRKQILESVWGYDFIGESNVIEVYIRYLRLKIDGENEKRLIQTVRSVGYVLRES</sequence>
<feature type="domain" description="OmpR/PhoB-type" evidence="10">
    <location>
        <begin position="148"/>
        <end position="246"/>
    </location>
</feature>
<evidence type="ECO:0000256" key="6">
    <source>
        <dbReference type="PROSITE-ProRule" id="PRU00169"/>
    </source>
</evidence>
<dbReference type="PANTHER" id="PTHR48111">
    <property type="entry name" value="REGULATOR OF RPOS"/>
    <property type="match status" value="1"/>
</dbReference>
<dbReference type="InterPro" id="IPR016032">
    <property type="entry name" value="Sig_transdc_resp-reg_C-effctor"/>
</dbReference>